<protein>
    <submittedName>
        <fullName evidence="1">Uncharacterized protein</fullName>
    </submittedName>
</protein>
<feature type="non-terminal residue" evidence="1">
    <location>
        <position position="181"/>
    </location>
</feature>
<dbReference type="Proteomes" id="UP000023152">
    <property type="component" value="Unassembled WGS sequence"/>
</dbReference>
<reference evidence="1 2" key="1">
    <citation type="journal article" date="2013" name="Curr. Biol.">
        <title>The Genome of the Foraminiferan Reticulomyxa filosa.</title>
        <authorList>
            <person name="Glockner G."/>
            <person name="Hulsmann N."/>
            <person name="Schleicher M."/>
            <person name="Noegel A.A."/>
            <person name="Eichinger L."/>
            <person name="Gallinger C."/>
            <person name="Pawlowski J."/>
            <person name="Sierra R."/>
            <person name="Euteneuer U."/>
            <person name="Pillet L."/>
            <person name="Moustafa A."/>
            <person name="Platzer M."/>
            <person name="Groth M."/>
            <person name="Szafranski K."/>
            <person name="Schliwa M."/>
        </authorList>
    </citation>
    <scope>NUCLEOTIDE SEQUENCE [LARGE SCALE GENOMIC DNA]</scope>
</reference>
<sequence length="181" mass="21531">MFELMTYTIGLRVARLMLMSRYETSGDMNHLLAELKKMVYAYYSDEGCIIFKKDFMDAMMNTLCDFQCEKRSDIAESKEYHYLCNCREVQQWKLSPEETCVGINMRTIHTIDESPYVSWYDLITSCRLLWYCFTFLLEIKLLQSFFHVNEALAEYDVELYFAFKSLEHNNIIVIVNTKKVV</sequence>
<accession>X6NJV1</accession>
<comment type="caution">
    <text evidence="1">The sequence shown here is derived from an EMBL/GenBank/DDBJ whole genome shotgun (WGS) entry which is preliminary data.</text>
</comment>
<evidence type="ECO:0000313" key="1">
    <source>
        <dbReference type="EMBL" id="ETO26193.1"/>
    </source>
</evidence>
<evidence type="ECO:0000313" key="2">
    <source>
        <dbReference type="Proteomes" id="UP000023152"/>
    </source>
</evidence>
<proteinExistence type="predicted"/>
<keyword evidence="2" id="KW-1185">Reference proteome</keyword>
<dbReference type="EMBL" id="ASPP01008024">
    <property type="protein sequence ID" value="ETO26193.1"/>
    <property type="molecule type" value="Genomic_DNA"/>
</dbReference>
<dbReference type="AlphaFoldDB" id="X6NJV1"/>
<name>X6NJV1_RETFI</name>
<gene>
    <name evidence="1" type="ORF">RFI_10945</name>
</gene>
<organism evidence="1 2">
    <name type="scientific">Reticulomyxa filosa</name>
    <dbReference type="NCBI Taxonomy" id="46433"/>
    <lineage>
        <taxon>Eukaryota</taxon>
        <taxon>Sar</taxon>
        <taxon>Rhizaria</taxon>
        <taxon>Retaria</taxon>
        <taxon>Foraminifera</taxon>
        <taxon>Monothalamids</taxon>
        <taxon>Reticulomyxidae</taxon>
        <taxon>Reticulomyxa</taxon>
    </lineage>
</organism>